<evidence type="ECO:0000313" key="3">
    <source>
        <dbReference type="Proteomes" id="UP001597369"/>
    </source>
</evidence>
<accession>A0ABW4WUL4</accession>
<keyword evidence="3" id="KW-1185">Reference proteome</keyword>
<sequence length="94" mass="10576">MKSFTYKSIASGAMVALFPFMVGCSVFSGNSSVSNDPVVAAQQREIQELKRQVEEAERYTDEAEEREKAAKDRLKAAEHELKALESRAERQSNY</sequence>
<proteinExistence type="predicted"/>
<feature type="region of interest" description="Disordered" evidence="1">
    <location>
        <begin position="52"/>
        <end position="74"/>
    </location>
</feature>
<comment type="caution">
    <text evidence="2">The sequence shown here is derived from an EMBL/GenBank/DDBJ whole genome shotgun (WGS) entry which is preliminary data.</text>
</comment>
<evidence type="ECO:0000256" key="1">
    <source>
        <dbReference type="SAM" id="MobiDB-lite"/>
    </source>
</evidence>
<dbReference type="RefSeq" id="WP_229961136.1">
    <property type="nucleotide sequence ID" value="NZ_JAJJWI010000010.1"/>
</dbReference>
<protein>
    <submittedName>
        <fullName evidence="2">Uncharacterized protein</fullName>
    </submittedName>
</protein>
<dbReference type="PROSITE" id="PS51257">
    <property type="entry name" value="PROKAR_LIPOPROTEIN"/>
    <property type="match status" value="1"/>
</dbReference>
<dbReference type="Proteomes" id="UP001597369">
    <property type="component" value="Unassembled WGS sequence"/>
</dbReference>
<gene>
    <name evidence="2" type="ORF">ACFSKU_05455</name>
</gene>
<dbReference type="EMBL" id="JBHUHV010000018">
    <property type="protein sequence ID" value="MFD2066322.1"/>
    <property type="molecule type" value="Genomic_DNA"/>
</dbReference>
<evidence type="ECO:0000313" key="2">
    <source>
        <dbReference type="EMBL" id="MFD2066322.1"/>
    </source>
</evidence>
<name>A0ABW4WUL4_9BACT</name>
<organism evidence="2 3">
    <name type="scientific">Pontibacter silvestris</name>
    <dbReference type="NCBI Taxonomy" id="2305183"/>
    <lineage>
        <taxon>Bacteria</taxon>
        <taxon>Pseudomonadati</taxon>
        <taxon>Bacteroidota</taxon>
        <taxon>Cytophagia</taxon>
        <taxon>Cytophagales</taxon>
        <taxon>Hymenobacteraceae</taxon>
        <taxon>Pontibacter</taxon>
    </lineage>
</organism>
<reference evidence="3" key="1">
    <citation type="journal article" date="2019" name="Int. J. Syst. Evol. Microbiol.">
        <title>The Global Catalogue of Microorganisms (GCM) 10K type strain sequencing project: providing services to taxonomists for standard genome sequencing and annotation.</title>
        <authorList>
            <consortium name="The Broad Institute Genomics Platform"/>
            <consortium name="The Broad Institute Genome Sequencing Center for Infectious Disease"/>
            <person name="Wu L."/>
            <person name="Ma J."/>
        </authorList>
    </citation>
    <scope>NUCLEOTIDE SEQUENCE [LARGE SCALE GENOMIC DNA]</scope>
    <source>
        <strain evidence="3">JCM 16545</strain>
    </source>
</reference>